<evidence type="ECO:0000313" key="2">
    <source>
        <dbReference type="Proteomes" id="UP000703893"/>
    </source>
</evidence>
<dbReference type="Gene3D" id="3.40.50.300">
    <property type="entry name" value="P-loop containing nucleotide triphosphate hydrolases"/>
    <property type="match status" value="1"/>
</dbReference>
<gene>
    <name evidence="1" type="ORF">FJZ00_11180</name>
</gene>
<organism evidence="1 2">
    <name type="scientific">Candidatus Tanganyikabacteria bacterium</name>
    <dbReference type="NCBI Taxonomy" id="2961651"/>
    <lineage>
        <taxon>Bacteria</taxon>
        <taxon>Bacillati</taxon>
        <taxon>Candidatus Sericytochromatia</taxon>
        <taxon>Candidatus Tanganyikabacteria</taxon>
    </lineage>
</organism>
<name>A0A937X6L2_9BACT</name>
<comment type="caution">
    <text evidence="1">The sequence shown here is derived from an EMBL/GenBank/DDBJ whole genome shotgun (WGS) entry which is preliminary data.</text>
</comment>
<dbReference type="Proteomes" id="UP000703893">
    <property type="component" value="Unassembled WGS sequence"/>
</dbReference>
<feature type="non-terminal residue" evidence="1">
    <location>
        <position position="188"/>
    </location>
</feature>
<dbReference type="InterPro" id="IPR027417">
    <property type="entry name" value="P-loop_NTPase"/>
</dbReference>
<accession>A0A937X6L2</accession>
<sequence length="188" mass="21052">MTRASNPPDARMVIGRLKDFQRASAHYVFERLFKGPDPVDRFLLADEVGLGKTKVAQGVIALAVDHLWPEKDRIDILYICSNADIARQNINRLALDGFEDVSLATRLTLMPLRMGDLSKRKLNFVSFTPGTSLDLGAQAGVVDERALLYCLMRQVAPVGGDGPWSLFQGDAYKSWGARLERFERETWP</sequence>
<proteinExistence type="predicted"/>
<dbReference type="SUPFAM" id="SSF52540">
    <property type="entry name" value="P-loop containing nucleoside triphosphate hydrolases"/>
    <property type="match status" value="1"/>
</dbReference>
<dbReference type="AlphaFoldDB" id="A0A937X6L2"/>
<reference evidence="1 2" key="1">
    <citation type="submission" date="2019-03" db="EMBL/GenBank/DDBJ databases">
        <title>Lake Tanganyika Metagenome-Assembled Genomes (MAGs).</title>
        <authorList>
            <person name="Tran P."/>
        </authorList>
    </citation>
    <scope>NUCLEOTIDE SEQUENCE [LARGE SCALE GENOMIC DNA]</scope>
    <source>
        <strain evidence="1">K_DeepCast_65m_m2_236</strain>
    </source>
</reference>
<evidence type="ECO:0008006" key="3">
    <source>
        <dbReference type="Google" id="ProtNLM"/>
    </source>
</evidence>
<protein>
    <recommendedName>
        <fullName evidence="3">DEAD/DEAH box helicase</fullName>
    </recommendedName>
</protein>
<dbReference type="EMBL" id="VGJX01000686">
    <property type="protein sequence ID" value="MBM3275707.1"/>
    <property type="molecule type" value="Genomic_DNA"/>
</dbReference>
<evidence type="ECO:0000313" key="1">
    <source>
        <dbReference type="EMBL" id="MBM3275707.1"/>
    </source>
</evidence>